<gene>
    <name evidence="7" type="ORF">M947_08860</name>
</gene>
<dbReference type="STRING" id="1172190.M947_08860"/>
<keyword evidence="8" id="KW-1185">Reference proteome</keyword>
<dbReference type="InterPro" id="IPR026044">
    <property type="entry name" value="MltA"/>
</dbReference>
<comment type="caution">
    <text evidence="7">The sequence shown here is derived from an EMBL/GenBank/DDBJ whole genome shotgun (WGS) entry which is preliminary data.</text>
</comment>
<dbReference type="Proteomes" id="UP000015520">
    <property type="component" value="Unassembled WGS sequence"/>
</dbReference>
<dbReference type="GO" id="GO:0071555">
    <property type="term" value="P:cell wall organization"/>
    <property type="evidence" value="ECO:0007669"/>
    <property type="project" value="UniProtKB-KW"/>
</dbReference>
<dbReference type="AlphaFoldDB" id="T0KQ26"/>
<evidence type="ECO:0000256" key="3">
    <source>
        <dbReference type="ARBA" id="ARBA00023239"/>
    </source>
</evidence>
<name>T0KQ26_9BACT</name>
<dbReference type="InterPro" id="IPR005300">
    <property type="entry name" value="MltA_B"/>
</dbReference>
<organism evidence="7 8">
    <name type="scientific">Sulfurimonas hongkongensis</name>
    <dbReference type="NCBI Taxonomy" id="1172190"/>
    <lineage>
        <taxon>Bacteria</taxon>
        <taxon>Pseudomonadati</taxon>
        <taxon>Campylobacterota</taxon>
        <taxon>Epsilonproteobacteria</taxon>
        <taxon>Campylobacterales</taxon>
        <taxon>Sulfurimonadaceae</taxon>
        <taxon>Sulfurimonas</taxon>
    </lineage>
</organism>
<evidence type="ECO:0000313" key="8">
    <source>
        <dbReference type="Proteomes" id="UP000015520"/>
    </source>
</evidence>
<evidence type="ECO:0000313" key="7">
    <source>
        <dbReference type="EMBL" id="EQB35383.1"/>
    </source>
</evidence>
<comment type="catalytic activity">
    <reaction evidence="1">
        <text>Exolytic cleavage of the (1-&gt;4)-beta-glycosidic linkage between N-acetylmuramic acid (MurNAc) and N-acetylglucosamine (GlcNAc) residues in peptidoglycan, from either the reducing or the non-reducing ends of the peptidoglycan chains, with concomitant formation of a 1,6-anhydrobond in the MurNAc residue.</text>
        <dbReference type="EC" id="4.2.2.n1"/>
    </reaction>
</comment>
<dbReference type="PANTHER" id="PTHR30124:SF0">
    <property type="entry name" value="MEMBRANE-BOUND LYTIC MUREIN TRANSGLYCOSYLASE A"/>
    <property type="match status" value="1"/>
</dbReference>
<dbReference type="Gene3D" id="2.40.40.10">
    <property type="entry name" value="RlpA-like domain"/>
    <property type="match status" value="1"/>
</dbReference>
<dbReference type="InterPro" id="IPR036908">
    <property type="entry name" value="RlpA-like_sf"/>
</dbReference>
<dbReference type="PANTHER" id="PTHR30124">
    <property type="entry name" value="MEMBRANE-BOUND LYTIC MUREIN TRANSGLYCOSYLASE A"/>
    <property type="match status" value="1"/>
</dbReference>
<dbReference type="GO" id="GO:0004553">
    <property type="term" value="F:hydrolase activity, hydrolyzing O-glycosyl compounds"/>
    <property type="evidence" value="ECO:0007669"/>
    <property type="project" value="InterPro"/>
</dbReference>
<dbReference type="RefSeq" id="WP_021288020.1">
    <property type="nucleotide sequence ID" value="NZ_AUPZ01000013.1"/>
</dbReference>
<accession>T0KQ26</accession>
<dbReference type="Gene3D" id="2.40.240.50">
    <property type="entry name" value="Barwin-like endoglucanases"/>
    <property type="match status" value="1"/>
</dbReference>
<dbReference type="InterPro" id="IPR010611">
    <property type="entry name" value="3D_dom"/>
</dbReference>
<dbReference type="CDD" id="cd14668">
    <property type="entry name" value="mlta_B"/>
    <property type="match status" value="1"/>
</dbReference>
<dbReference type="PIRSF" id="PIRSF019422">
    <property type="entry name" value="MltA"/>
    <property type="match status" value="1"/>
</dbReference>
<dbReference type="PATRIC" id="fig|1172190.3.peg.1705"/>
<reference evidence="7 8" key="1">
    <citation type="submission" date="2013-07" db="EMBL/GenBank/DDBJ databases">
        <title>Sulfurimonas hongkongensis AST-10 Genome Sequencing.</title>
        <authorList>
            <person name="Cai L."/>
            <person name="Zhang T."/>
        </authorList>
    </citation>
    <scope>NUCLEOTIDE SEQUENCE [LARGE SCALE GENOMIC DNA]</scope>
    <source>
        <strain evidence="7 8">AST-10</strain>
    </source>
</reference>
<evidence type="ECO:0000256" key="5">
    <source>
        <dbReference type="ARBA" id="ARBA00030918"/>
    </source>
</evidence>
<evidence type="ECO:0000259" key="6">
    <source>
        <dbReference type="SMART" id="SM00925"/>
    </source>
</evidence>
<proteinExistence type="predicted"/>
<dbReference type="CDD" id="cd14485">
    <property type="entry name" value="mltA_like_LT_A"/>
    <property type="match status" value="1"/>
</dbReference>
<protein>
    <recommendedName>
        <fullName evidence="2">peptidoglycan lytic exotransglycosylase</fullName>
        <ecNumber evidence="2">4.2.2.n1</ecNumber>
    </recommendedName>
    <alternativeName>
        <fullName evidence="5">Murein hydrolase A</fullName>
    </alternativeName>
</protein>
<dbReference type="Pfam" id="PF03562">
    <property type="entry name" value="MltA"/>
    <property type="match status" value="1"/>
</dbReference>
<dbReference type="GO" id="GO:0008933">
    <property type="term" value="F:peptidoglycan lytic transglycosylase activity"/>
    <property type="evidence" value="ECO:0007669"/>
    <property type="project" value="TreeGrafter"/>
</dbReference>
<dbReference type="GO" id="GO:0019867">
    <property type="term" value="C:outer membrane"/>
    <property type="evidence" value="ECO:0007669"/>
    <property type="project" value="InterPro"/>
</dbReference>
<sequence>MTILLLSLSLFFWGCSKKPHIKIKELPNTYLSESSFDELQGWESENHQEALNSFINNCKSEKTQEIYGLLCQRARVARDAKNFFESKFNVYMVMPEDANDKGLLTGYYEPTLRASLTKKEPYIYPIYEEPKDLISVELSSIYEDLKKYRLRGRLEGNRLVPYYPREESDKIDAEVICYSDSKLDIFFLEIQGSGRVELDDGENIYVGYANQNGHKYNSIGKYLIDQGEIKREDMSMQSIRAWLKKNPNRVDEVLNYNNSLVFFQKKPHSASGALGLVLEPMRSIAVDPNKIPLGSMLFLKSKIDDKDINRVVMAQDVGGAIKGTLRADMFFGSGEDARLSAGHLISPLSLWILLPKETK</sequence>
<dbReference type="OrthoDB" id="9783686at2"/>
<dbReference type="SUPFAM" id="SSF50685">
    <property type="entry name" value="Barwin-like endoglucanases"/>
    <property type="match status" value="1"/>
</dbReference>
<dbReference type="GO" id="GO:0009253">
    <property type="term" value="P:peptidoglycan catabolic process"/>
    <property type="evidence" value="ECO:0007669"/>
    <property type="project" value="TreeGrafter"/>
</dbReference>
<dbReference type="eggNOG" id="COG2821">
    <property type="taxonomic scope" value="Bacteria"/>
</dbReference>
<keyword evidence="3" id="KW-0456">Lyase</keyword>
<evidence type="ECO:0000256" key="1">
    <source>
        <dbReference type="ARBA" id="ARBA00001420"/>
    </source>
</evidence>
<feature type="domain" description="Lytic transglycosylase MltA" evidence="6">
    <location>
        <begin position="111"/>
        <end position="264"/>
    </location>
</feature>
<dbReference type="Pfam" id="PF06725">
    <property type="entry name" value="3D"/>
    <property type="match status" value="1"/>
</dbReference>
<dbReference type="EMBL" id="AUPZ01000013">
    <property type="protein sequence ID" value="EQB35383.1"/>
    <property type="molecule type" value="Genomic_DNA"/>
</dbReference>
<dbReference type="SMART" id="SM00925">
    <property type="entry name" value="MltA"/>
    <property type="match status" value="1"/>
</dbReference>
<evidence type="ECO:0000256" key="4">
    <source>
        <dbReference type="ARBA" id="ARBA00023316"/>
    </source>
</evidence>
<evidence type="ECO:0000256" key="2">
    <source>
        <dbReference type="ARBA" id="ARBA00012587"/>
    </source>
</evidence>
<dbReference type="EC" id="4.2.2.n1" evidence="2"/>
<keyword evidence="4" id="KW-0961">Cell wall biogenesis/degradation</keyword>
<dbReference type="GO" id="GO:0009254">
    <property type="term" value="P:peptidoglycan turnover"/>
    <property type="evidence" value="ECO:0007669"/>
    <property type="project" value="InterPro"/>
</dbReference>